<evidence type="ECO:0000313" key="1">
    <source>
        <dbReference type="EMBL" id="MBB4864004.1"/>
    </source>
</evidence>
<sequence>MKILVLLTFVLIGASSCSVGSGFRFQPDLPALSTQA</sequence>
<proteinExistence type="predicted"/>
<dbReference type="Proteomes" id="UP000566995">
    <property type="component" value="Unassembled WGS sequence"/>
</dbReference>
<organism evidence="1 2">
    <name type="scientific">Pseudomonas nitroreducens</name>
    <dbReference type="NCBI Taxonomy" id="46680"/>
    <lineage>
        <taxon>Bacteria</taxon>
        <taxon>Pseudomonadati</taxon>
        <taxon>Pseudomonadota</taxon>
        <taxon>Gammaproteobacteria</taxon>
        <taxon>Pseudomonadales</taxon>
        <taxon>Pseudomonadaceae</taxon>
        <taxon>Pseudomonas</taxon>
    </lineage>
</organism>
<gene>
    <name evidence="1" type="ORF">HNP46_002864</name>
</gene>
<evidence type="ECO:0000313" key="2">
    <source>
        <dbReference type="Proteomes" id="UP000566995"/>
    </source>
</evidence>
<accession>A0A7W7P1R0</accession>
<dbReference type="EMBL" id="JACHLI010000009">
    <property type="protein sequence ID" value="MBB4864004.1"/>
    <property type="molecule type" value="Genomic_DNA"/>
</dbReference>
<reference evidence="1 2" key="1">
    <citation type="submission" date="2020-08" db="EMBL/GenBank/DDBJ databases">
        <title>Functional genomics of gut bacteria from endangered species of beetles.</title>
        <authorList>
            <person name="Carlos-Shanley C."/>
        </authorList>
    </citation>
    <scope>NUCLEOTIDE SEQUENCE [LARGE SCALE GENOMIC DNA]</scope>
    <source>
        <strain evidence="1 2">S00179</strain>
    </source>
</reference>
<comment type="caution">
    <text evidence="1">The sequence shown here is derived from an EMBL/GenBank/DDBJ whole genome shotgun (WGS) entry which is preliminary data.</text>
</comment>
<dbReference type="PROSITE" id="PS51257">
    <property type="entry name" value="PROKAR_LIPOPROTEIN"/>
    <property type="match status" value="1"/>
</dbReference>
<dbReference type="AlphaFoldDB" id="A0A7W7P1R0"/>
<name>A0A7W7P1R0_PSENT</name>
<protein>
    <recommendedName>
        <fullName evidence="3">Lipoprotein</fullName>
    </recommendedName>
</protein>
<evidence type="ECO:0008006" key="3">
    <source>
        <dbReference type="Google" id="ProtNLM"/>
    </source>
</evidence>